<keyword evidence="1" id="KW-0694">RNA-binding</keyword>
<feature type="compositionally biased region" description="Polar residues" evidence="2">
    <location>
        <begin position="48"/>
        <end position="57"/>
    </location>
</feature>
<gene>
    <name evidence="4" type="ORF">D9613_002549</name>
</gene>
<comment type="caution">
    <text evidence="4">The sequence shown here is derived from an EMBL/GenBank/DDBJ whole genome shotgun (WGS) entry which is preliminary data.</text>
</comment>
<evidence type="ECO:0000256" key="1">
    <source>
        <dbReference type="RuleBase" id="RU363098"/>
    </source>
</evidence>
<dbReference type="Proteomes" id="UP000521872">
    <property type="component" value="Unassembled WGS sequence"/>
</dbReference>
<protein>
    <recommendedName>
        <fullName evidence="1">RNA-dependent RNA polymerase</fullName>
        <ecNumber evidence="1">2.7.7.48</ecNumber>
    </recommendedName>
</protein>
<feature type="compositionally biased region" description="Basic and acidic residues" evidence="2">
    <location>
        <begin position="537"/>
        <end position="546"/>
    </location>
</feature>
<dbReference type="PANTHER" id="PTHR23079:SF55">
    <property type="entry name" value="RNA-DIRECTED RNA POLYMERASE"/>
    <property type="match status" value="1"/>
</dbReference>
<dbReference type="InterPro" id="IPR057596">
    <property type="entry name" value="RDRP_core"/>
</dbReference>
<dbReference type="EMBL" id="JAACJL010000044">
    <property type="protein sequence ID" value="KAF4614843.1"/>
    <property type="molecule type" value="Genomic_DNA"/>
</dbReference>
<keyword evidence="1" id="KW-0696">RNA-directed RNA polymerase</keyword>
<dbReference type="EC" id="2.7.7.48" evidence="1"/>
<dbReference type="Pfam" id="PF05183">
    <property type="entry name" value="RdRP"/>
    <property type="match status" value="1"/>
</dbReference>
<accession>A0A8H4QPM9</accession>
<evidence type="ECO:0000313" key="4">
    <source>
        <dbReference type="EMBL" id="KAF4614843.1"/>
    </source>
</evidence>
<evidence type="ECO:0000313" key="5">
    <source>
        <dbReference type="Proteomes" id="UP000521872"/>
    </source>
</evidence>
<comment type="catalytic activity">
    <reaction evidence="1">
        <text>RNA(n) + a ribonucleoside 5'-triphosphate = RNA(n+1) + diphosphate</text>
        <dbReference type="Rhea" id="RHEA:21248"/>
        <dbReference type="Rhea" id="RHEA-COMP:14527"/>
        <dbReference type="Rhea" id="RHEA-COMP:17342"/>
        <dbReference type="ChEBI" id="CHEBI:33019"/>
        <dbReference type="ChEBI" id="CHEBI:61557"/>
        <dbReference type="ChEBI" id="CHEBI:140395"/>
        <dbReference type="EC" id="2.7.7.48"/>
    </reaction>
</comment>
<keyword evidence="1" id="KW-0808">Transferase</keyword>
<dbReference type="GO" id="GO:0030422">
    <property type="term" value="P:siRNA processing"/>
    <property type="evidence" value="ECO:0007669"/>
    <property type="project" value="TreeGrafter"/>
</dbReference>
<keyword evidence="1" id="KW-0548">Nucleotidyltransferase</keyword>
<reference evidence="4 5" key="1">
    <citation type="submission" date="2019-12" db="EMBL/GenBank/DDBJ databases">
        <authorList>
            <person name="Floudas D."/>
            <person name="Bentzer J."/>
            <person name="Ahren D."/>
            <person name="Johansson T."/>
            <person name="Persson P."/>
            <person name="Tunlid A."/>
        </authorList>
    </citation>
    <scope>NUCLEOTIDE SEQUENCE [LARGE SCALE GENOMIC DNA]</scope>
    <source>
        <strain evidence="4 5">CBS 102.39</strain>
    </source>
</reference>
<dbReference type="AlphaFoldDB" id="A0A8H4QPM9"/>
<dbReference type="GO" id="GO:0031380">
    <property type="term" value="C:nuclear RNA-directed RNA polymerase complex"/>
    <property type="evidence" value="ECO:0007669"/>
    <property type="project" value="TreeGrafter"/>
</dbReference>
<name>A0A8H4QPM9_9AGAR</name>
<proteinExistence type="inferred from homology"/>
<feature type="domain" description="RDRP core" evidence="3">
    <location>
        <begin position="223"/>
        <end position="859"/>
    </location>
</feature>
<dbReference type="PANTHER" id="PTHR23079">
    <property type="entry name" value="RNA-DEPENDENT RNA POLYMERASE"/>
    <property type="match status" value="1"/>
</dbReference>
<evidence type="ECO:0000256" key="2">
    <source>
        <dbReference type="SAM" id="MobiDB-lite"/>
    </source>
</evidence>
<evidence type="ECO:0000259" key="3">
    <source>
        <dbReference type="Pfam" id="PF05183"/>
    </source>
</evidence>
<keyword evidence="5" id="KW-1185">Reference proteome</keyword>
<feature type="region of interest" description="Disordered" evidence="2">
    <location>
        <begin position="528"/>
        <end position="561"/>
    </location>
</feature>
<sequence length="1079" mass="122139">MLSTPSYVGQNHEVGSGYTEILTPAKRSNASLEPVESVHTPRFKRPRTTQTAVPSGSPCNPDLGDSYILADNYSVSSHLRWSNIPYGIKFELARLISLKELKYEDLTPNRLHALEGSHEEVAAKMSETFRGITALSNIVDAEKFAQELSVQVTLVCYVGHWTFTSVSLQLPWKELDRETEALSKDPFAGIGNNPDFGDWYGGKVQFRARLQVTQGPSPQQKAFKIILEQCNLGASSRFTRRFGSWSFIRVKIPEEIFHDASNNLQAFFQKAFIIWDQVFRACYAKNDNIFLYWTNERASCSLKVPGRLSFSEFINWHNPLAENSNQLVTKWASRLVLGFSNSVPGPRLEQDCILHEDDVLSPTQESDMTDGCGLSTRSLHRLIVNQLNLVYMPTAFQYRLAGYKGMSMIRDNEITDNLESTKIWVRPSQTKIKYPAGAPLDPAQLTIDLLRTPHMRTSVQLSTDIIINLAENKVPHEEFVNLLCASIQELVQGLTTWEGPDALFNLWTNVERAGGVIRARKARAAGGEARVRGYNNRSEEDLKLETDDNDEDGLPEDSRASPQSLAWWADQYSGCPSTLEDTVLYLLDSGFDPRHSPILREKLKKVVVTKIDSRMQNLRFEIAQSCSALAIPDPYGVLGPNEIQVKSSTRNLKLEDGTLSDTILGDVLVTRDPCKGPCDVRKVKAVEHPSLRNYIDVIVFSVQGDRRLIDYLGGGDYDGDTAIVIWKKSLVLPFENANERHSKEPKGLDQSFTRDKESVTDFMEGTKPLTELQRCQAMQKYLLGALCDTSKVGLYSSMHDNAIYKYGYSHWRTIKLGYKFCRVLDAPKTGWRIENRTFIEDKKEYRHWQTPLWKAAGKADKLKNVSRPPRDDGNIGYLARGEGLGPFVMDVLRAKAQKEQDRLKAEMDAVFKPLHNKPDEELTKPWDDAVKWAESCTNTQQKAARMKQLGLIAIHVQQVYQKHATVRSRNFTKMPIEVRQDRLREISKIFQSGPSLDDVQDIIFDETTLSRIRASYAYKYDAEQNLKEGDDGVQVQGWSRFPWNVAMRSLGFIKANATGAAKALADPYYQRAKLVPWSR</sequence>
<comment type="similarity">
    <text evidence="1">Belongs to the RdRP family.</text>
</comment>
<dbReference type="GO" id="GO:0003968">
    <property type="term" value="F:RNA-directed RNA polymerase activity"/>
    <property type="evidence" value="ECO:0007669"/>
    <property type="project" value="UniProtKB-KW"/>
</dbReference>
<dbReference type="InterPro" id="IPR007855">
    <property type="entry name" value="RDRP"/>
</dbReference>
<organism evidence="4 5">
    <name type="scientific">Agrocybe pediades</name>
    <dbReference type="NCBI Taxonomy" id="84607"/>
    <lineage>
        <taxon>Eukaryota</taxon>
        <taxon>Fungi</taxon>
        <taxon>Dikarya</taxon>
        <taxon>Basidiomycota</taxon>
        <taxon>Agaricomycotina</taxon>
        <taxon>Agaricomycetes</taxon>
        <taxon>Agaricomycetidae</taxon>
        <taxon>Agaricales</taxon>
        <taxon>Agaricineae</taxon>
        <taxon>Strophariaceae</taxon>
        <taxon>Agrocybe</taxon>
    </lineage>
</organism>
<feature type="region of interest" description="Disordered" evidence="2">
    <location>
        <begin position="29"/>
        <end position="57"/>
    </location>
</feature>
<dbReference type="GO" id="GO:0003723">
    <property type="term" value="F:RNA binding"/>
    <property type="evidence" value="ECO:0007669"/>
    <property type="project" value="UniProtKB-KW"/>
</dbReference>